<comment type="similarity">
    <text evidence="2 9">Belongs to the uroporphyrinogen-III synthase family.</text>
</comment>
<evidence type="ECO:0000256" key="6">
    <source>
        <dbReference type="ARBA" id="ARBA00037589"/>
    </source>
</evidence>
<evidence type="ECO:0000256" key="1">
    <source>
        <dbReference type="ARBA" id="ARBA00004772"/>
    </source>
</evidence>
<evidence type="ECO:0000256" key="2">
    <source>
        <dbReference type="ARBA" id="ARBA00008133"/>
    </source>
</evidence>
<comment type="catalytic activity">
    <reaction evidence="8 9">
        <text>hydroxymethylbilane = uroporphyrinogen III + H2O</text>
        <dbReference type="Rhea" id="RHEA:18965"/>
        <dbReference type="ChEBI" id="CHEBI:15377"/>
        <dbReference type="ChEBI" id="CHEBI:57308"/>
        <dbReference type="ChEBI" id="CHEBI:57845"/>
        <dbReference type="EC" id="4.2.1.75"/>
    </reaction>
</comment>
<evidence type="ECO:0000256" key="4">
    <source>
        <dbReference type="ARBA" id="ARBA00023239"/>
    </source>
</evidence>
<evidence type="ECO:0000313" key="12">
    <source>
        <dbReference type="Proteomes" id="UP001243195"/>
    </source>
</evidence>
<evidence type="ECO:0000256" key="5">
    <source>
        <dbReference type="ARBA" id="ARBA00023244"/>
    </source>
</evidence>
<dbReference type="InterPro" id="IPR003754">
    <property type="entry name" value="4pyrrol_synth_uPrphyn_synth"/>
</dbReference>
<evidence type="ECO:0000313" key="11">
    <source>
        <dbReference type="EMBL" id="MDQ9073694.1"/>
    </source>
</evidence>
<dbReference type="GO" id="GO:0006780">
    <property type="term" value="P:uroporphyrinogen III biosynthetic process"/>
    <property type="evidence" value="ECO:0007669"/>
    <property type="project" value="UniProtKB-UniRule"/>
</dbReference>
<feature type="domain" description="Tetrapyrrole biosynthesis uroporphyrinogen III synthase" evidence="10">
    <location>
        <begin position="14"/>
        <end position="225"/>
    </location>
</feature>
<dbReference type="PANTHER" id="PTHR38042:SF1">
    <property type="entry name" value="UROPORPHYRINOGEN-III SYNTHASE, CHLOROPLASTIC"/>
    <property type="match status" value="1"/>
</dbReference>
<comment type="pathway">
    <text evidence="1 9">Porphyrin-containing compound metabolism; protoporphyrin-IX biosynthesis; coproporphyrinogen-III from 5-aminolevulinate: step 3/4.</text>
</comment>
<comment type="function">
    <text evidence="6 9">Catalyzes cyclization of the linear tetrapyrrole, hydroxymethylbilane, to the macrocyclic uroporphyrinogen III.</text>
</comment>
<dbReference type="Pfam" id="PF02602">
    <property type="entry name" value="HEM4"/>
    <property type="match status" value="1"/>
</dbReference>
<dbReference type="InterPro" id="IPR039793">
    <property type="entry name" value="UROS/Hem4"/>
</dbReference>
<dbReference type="Gene3D" id="3.40.50.10090">
    <property type="match status" value="2"/>
</dbReference>
<comment type="caution">
    <text evidence="11">The sequence shown here is derived from an EMBL/GenBank/DDBJ whole genome shotgun (WGS) entry which is preliminary data.</text>
</comment>
<dbReference type="EMBL" id="JAVIDA010000058">
    <property type="protein sequence ID" value="MDQ9073694.1"/>
    <property type="molecule type" value="Genomic_DNA"/>
</dbReference>
<dbReference type="AlphaFoldDB" id="A0AAW8JMB6"/>
<dbReference type="EC" id="4.2.1.75" evidence="3 9"/>
<dbReference type="RefSeq" id="WP_308957498.1">
    <property type="nucleotide sequence ID" value="NZ_JAVICY010000060.1"/>
</dbReference>
<dbReference type="PANTHER" id="PTHR38042">
    <property type="entry name" value="UROPORPHYRINOGEN-III SYNTHASE, CHLOROPLASTIC"/>
    <property type="match status" value="1"/>
</dbReference>
<organism evidence="11 12">
    <name type="scientific">Acinetobacter gerneri</name>
    <dbReference type="NCBI Taxonomy" id="202952"/>
    <lineage>
        <taxon>Bacteria</taxon>
        <taxon>Pseudomonadati</taxon>
        <taxon>Pseudomonadota</taxon>
        <taxon>Gammaproteobacteria</taxon>
        <taxon>Moraxellales</taxon>
        <taxon>Moraxellaceae</taxon>
        <taxon>Acinetobacter</taxon>
    </lineage>
</organism>
<dbReference type="SUPFAM" id="SSF69618">
    <property type="entry name" value="HemD-like"/>
    <property type="match status" value="1"/>
</dbReference>
<gene>
    <name evidence="11" type="ORF">RFH51_19860</name>
</gene>
<proteinExistence type="inferred from homology"/>
<evidence type="ECO:0000259" key="10">
    <source>
        <dbReference type="Pfam" id="PF02602"/>
    </source>
</evidence>
<dbReference type="GO" id="GO:0004852">
    <property type="term" value="F:uroporphyrinogen-III synthase activity"/>
    <property type="evidence" value="ECO:0007669"/>
    <property type="project" value="UniProtKB-UniRule"/>
</dbReference>
<dbReference type="InterPro" id="IPR036108">
    <property type="entry name" value="4pyrrol_syn_uPrphyn_synt_sf"/>
</dbReference>
<dbReference type="CDD" id="cd06578">
    <property type="entry name" value="HemD"/>
    <property type="match status" value="1"/>
</dbReference>
<evidence type="ECO:0000256" key="3">
    <source>
        <dbReference type="ARBA" id="ARBA00013109"/>
    </source>
</evidence>
<protein>
    <recommendedName>
        <fullName evidence="7 9">Uroporphyrinogen-III synthase</fullName>
        <ecNumber evidence="3 9">4.2.1.75</ecNumber>
    </recommendedName>
</protein>
<evidence type="ECO:0000256" key="7">
    <source>
        <dbReference type="ARBA" id="ARBA00040167"/>
    </source>
</evidence>
<dbReference type="Proteomes" id="UP001243195">
    <property type="component" value="Unassembled WGS sequence"/>
</dbReference>
<evidence type="ECO:0000256" key="8">
    <source>
        <dbReference type="ARBA" id="ARBA00048617"/>
    </source>
</evidence>
<reference evidence="11" key="1">
    <citation type="submission" date="2023-08" db="EMBL/GenBank/DDBJ databases">
        <title>Emergence of clinically-relevant ST2 carbapenem-resistant Acinetobacter baumannii strains in hospital sewages in Zhejiang, East of China.</title>
        <authorList>
            <person name="Kaichao C."/>
            <person name="Zhang R."/>
        </authorList>
    </citation>
    <scope>NUCLEOTIDE SEQUENCE</scope>
    <source>
        <strain evidence="11">M-SY-60</strain>
    </source>
</reference>
<evidence type="ECO:0000256" key="9">
    <source>
        <dbReference type="RuleBase" id="RU366031"/>
    </source>
</evidence>
<dbReference type="GO" id="GO:0006782">
    <property type="term" value="P:protoporphyrinogen IX biosynthetic process"/>
    <property type="evidence" value="ECO:0007669"/>
    <property type="project" value="UniProtKB-UniRule"/>
</dbReference>
<keyword evidence="5 9" id="KW-0627">Porphyrin biosynthesis</keyword>
<name>A0AAW8JMB6_9GAMM</name>
<accession>A0AAW8JMB6</accession>
<keyword evidence="4 9" id="KW-0456">Lyase</keyword>
<sequence>MLFINTRPVERRDTLSKRMLASGFDVFELPLLALSALDYSKTLEKLYQKLSDTQLIVVVSPFAVEVGMRYLQKSGISIQDLDHIKWVAVGQTTQKALLTYGIESHIPEVETSEGMLDLDIFKQKKLEKVAFWRGEGGRQFMMQHLIDRGVEVLNFLLYQRHCPESSVVDFPVLKSKIEQTHDGIVMCITSEASWNNWLKLCENDLELLQSCHYLVLGQRLYQILQHDKKLKQIYFNFTQVDRLEPDILIAEIAKLPRLL</sequence>